<dbReference type="InterPro" id="IPR007214">
    <property type="entry name" value="YbaK/aa-tRNA-synth-assoc-dom"/>
</dbReference>
<dbReference type="FunFam" id="3.30.930.10:FF:000043">
    <property type="entry name" value="Proline--tRNA ligase"/>
    <property type="match status" value="1"/>
</dbReference>
<evidence type="ECO:0000256" key="2">
    <source>
        <dbReference type="ARBA" id="ARBA00011738"/>
    </source>
</evidence>
<dbReference type="InterPro" id="IPR002314">
    <property type="entry name" value="aa-tRNA-synt_IIb"/>
</dbReference>
<dbReference type="InterPro" id="IPR004154">
    <property type="entry name" value="Anticodon-bd"/>
</dbReference>
<evidence type="ECO:0000313" key="12">
    <source>
        <dbReference type="EMBL" id="ADJ27717.1"/>
    </source>
</evidence>
<comment type="similarity">
    <text evidence="10">Belongs to the class-II aminoacyl-tRNA synthetase family. ProS type 1 subfamily.</text>
</comment>
<dbReference type="HAMAP" id="MF_01569">
    <property type="entry name" value="Pro_tRNA_synth_type1"/>
    <property type="match status" value="1"/>
</dbReference>
<dbReference type="FunFam" id="3.30.930.10:FF:000097">
    <property type="entry name" value="Proline--tRNA ligase"/>
    <property type="match status" value="1"/>
</dbReference>
<evidence type="ECO:0000256" key="9">
    <source>
        <dbReference type="ARBA" id="ARBA00047671"/>
    </source>
</evidence>
<dbReference type="InterPro" id="IPR023717">
    <property type="entry name" value="Pro-tRNA-Synthase_IIa_type1"/>
</dbReference>
<dbReference type="Pfam" id="PF03129">
    <property type="entry name" value="HGTP_anticodon"/>
    <property type="match status" value="1"/>
</dbReference>
<evidence type="ECO:0000256" key="5">
    <source>
        <dbReference type="ARBA" id="ARBA00022741"/>
    </source>
</evidence>
<dbReference type="Pfam" id="PF04073">
    <property type="entry name" value="tRNA_edit"/>
    <property type="match status" value="1"/>
</dbReference>
<name>D8KBV6_NITWC</name>
<dbReference type="Gene3D" id="3.40.50.800">
    <property type="entry name" value="Anticodon-binding domain"/>
    <property type="match status" value="1"/>
</dbReference>
<dbReference type="GO" id="GO:0005524">
    <property type="term" value="F:ATP binding"/>
    <property type="evidence" value="ECO:0007669"/>
    <property type="project" value="UniProtKB-UniRule"/>
</dbReference>
<dbReference type="PANTHER" id="PTHR42753">
    <property type="entry name" value="MITOCHONDRIAL RIBOSOME PROTEIN L39/PROLYL-TRNA LIGASE FAMILY MEMBER"/>
    <property type="match status" value="1"/>
</dbReference>
<comment type="subcellular location">
    <subcellularLocation>
        <location evidence="1 10">Cytoplasm</location>
    </subcellularLocation>
</comment>
<comment type="subunit">
    <text evidence="2 10">Homodimer.</text>
</comment>
<comment type="catalytic activity">
    <reaction evidence="9 10">
        <text>tRNA(Pro) + L-proline + ATP = L-prolyl-tRNA(Pro) + AMP + diphosphate</text>
        <dbReference type="Rhea" id="RHEA:14305"/>
        <dbReference type="Rhea" id="RHEA-COMP:9700"/>
        <dbReference type="Rhea" id="RHEA-COMP:9702"/>
        <dbReference type="ChEBI" id="CHEBI:30616"/>
        <dbReference type="ChEBI" id="CHEBI:33019"/>
        <dbReference type="ChEBI" id="CHEBI:60039"/>
        <dbReference type="ChEBI" id="CHEBI:78442"/>
        <dbReference type="ChEBI" id="CHEBI:78532"/>
        <dbReference type="ChEBI" id="CHEBI:456215"/>
        <dbReference type="EC" id="6.1.1.15"/>
    </reaction>
</comment>
<organism evidence="12 13">
    <name type="scientific">Nitrosococcus watsoni (strain C-113)</name>
    <dbReference type="NCBI Taxonomy" id="105559"/>
    <lineage>
        <taxon>Bacteria</taxon>
        <taxon>Pseudomonadati</taxon>
        <taxon>Pseudomonadota</taxon>
        <taxon>Gammaproteobacteria</taxon>
        <taxon>Chromatiales</taxon>
        <taxon>Chromatiaceae</taxon>
        <taxon>Nitrosococcus</taxon>
    </lineage>
</organism>
<dbReference type="InterPro" id="IPR033730">
    <property type="entry name" value="ProRS_core_prok"/>
</dbReference>
<dbReference type="NCBIfam" id="NF006625">
    <property type="entry name" value="PRK09194.1"/>
    <property type="match status" value="1"/>
</dbReference>
<dbReference type="PANTHER" id="PTHR42753:SF2">
    <property type="entry name" value="PROLINE--TRNA LIGASE"/>
    <property type="match status" value="1"/>
</dbReference>
<dbReference type="GO" id="GO:0002161">
    <property type="term" value="F:aminoacyl-tRNA deacylase activity"/>
    <property type="evidence" value="ECO:0007669"/>
    <property type="project" value="InterPro"/>
</dbReference>
<dbReference type="OrthoDB" id="9809052at2"/>
<feature type="domain" description="Aminoacyl-transfer RNA synthetases class-II family profile" evidence="11">
    <location>
        <begin position="33"/>
        <end position="465"/>
    </location>
</feature>
<dbReference type="AlphaFoldDB" id="D8KBV6"/>
<dbReference type="CDD" id="cd00861">
    <property type="entry name" value="ProRS_anticodon_short"/>
    <property type="match status" value="1"/>
</dbReference>
<accession>D8KBV6</accession>
<dbReference type="InterPro" id="IPR036621">
    <property type="entry name" value="Anticodon-bd_dom_sf"/>
</dbReference>
<dbReference type="CDD" id="cd04334">
    <property type="entry name" value="ProRS-INS"/>
    <property type="match status" value="1"/>
</dbReference>
<keyword evidence="4 10" id="KW-0436">Ligase</keyword>
<keyword evidence="7 10" id="KW-0648">Protein biosynthesis</keyword>
<evidence type="ECO:0000256" key="8">
    <source>
        <dbReference type="ARBA" id="ARBA00023146"/>
    </source>
</evidence>
<dbReference type="RefSeq" id="WP_013219822.1">
    <property type="nucleotide sequence ID" value="NC_014315.1"/>
</dbReference>
<evidence type="ECO:0000313" key="13">
    <source>
        <dbReference type="Proteomes" id="UP000000393"/>
    </source>
</evidence>
<dbReference type="PIRSF" id="PIRSF001535">
    <property type="entry name" value="ProRS_1"/>
    <property type="match status" value="1"/>
</dbReference>
<protein>
    <recommendedName>
        <fullName evidence="10">Proline--tRNA ligase</fullName>
        <ecNumber evidence="10">6.1.1.15</ecNumber>
    </recommendedName>
    <alternativeName>
        <fullName evidence="10">Prolyl-tRNA synthetase</fullName>
        <shortName evidence="10">ProRS</shortName>
    </alternativeName>
</protein>
<keyword evidence="8 10" id="KW-0030">Aminoacyl-tRNA synthetase</keyword>
<dbReference type="HOGENOM" id="CLU_016739_0_0_6"/>
<dbReference type="InterPro" id="IPR045864">
    <property type="entry name" value="aa-tRNA-synth_II/BPL/LPL"/>
</dbReference>
<dbReference type="EMBL" id="CP002086">
    <property type="protein sequence ID" value="ADJ27717.1"/>
    <property type="molecule type" value="Genomic_DNA"/>
</dbReference>
<dbReference type="GO" id="GO:0006433">
    <property type="term" value="P:prolyl-tRNA aminoacylation"/>
    <property type="evidence" value="ECO:0007669"/>
    <property type="project" value="UniProtKB-UniRule"/>
</dbReference>
<dbReference type="InterPro" id="IPR036754">
    <property type="entry name" value="YbaK/aa-tRNA-synt-asso_dom_sf"/>
</dbReference>
<comment type="domain">
    <text evidence="10">Consists of three domains: the N-terminal catalytic domain, the editing domain and the C-terminal anticodon-binding domain.</text>
</comment>
<dbReference type="EC" id="6.1.1.15" evidence="10"/>
<dbReference type="SUPFAM" id="SSF52954">
    <property type="entry name" value="Class II aaRS ABD-related"/>
    <property type="match status" value="1"/>
</dbReference>
<dbReference type="InterPro" id="IPR006195">
    <property type="entry name" value="aa-tRNA-synth_II"/>
</dbReference>
<dbReference type="InterPro" id="IPR002316">
    <property type="entry name" value="Pro-tRNA-ligase_IIa"/>
</dbReference>
<proteinExistence type="inferred from homology"/>
<comment type="function">
    <text evidence="10">Catalyzes the attachment of proline to tRNA(Pro) in a two-step reaction: proline is first activated by ATP to form Pro-AMP and then transferred to the acceptor end of tRNA(Pro). As ProRS can inadvertently accommodate and process non-cognate amino acids such as alanine and cysteine, to avoid such errors it has two additional distinct editing activities against alanine. One activity is designated as 'pretransfer' editing and involves the tRNA(Pro)-independent hydrolysis of activated Ala-AMP. The other activity is designated 'posttransfer' editing and involves deacylation of mischarged Ala-tRNA(Pro). The misacylated Cys-tRNA(Pro) is not edited by ProRS.</text>
</comment>
<evidence type="ECO:0000256" key="6">
    <source>
        <dbReference type="ARBA" id="ARBA00022840"/>
    </source>
</evidence>
<keyword evidence="3 10" id="KW-0963">Cytoplasm</keyword>
<dbReference type="InterPro" id="IPR050062">
    <property type="entry name" value="Pro-tRNA_synthetase"/>
</dbReference>
<dbReference type="Proteomes" id="UP000000393">
    <property type="component" value="Chromosome"/>
</dbReference>
<evidence type="ECO:0000259" key="11">
    <source>
        <dbReference type="PROSITE" id="PS50862"/>
    </source>
</evidence>
<dbReference type="PRINTS" id="PR01046">
    <property type="entry name" value="TRNASYNTHPRO"/>
</dbReference>
<dbReference type="KEGG" id="nwa:Nwat_0763"/>
<dbReference type="GO" id="GO:0004827">
    <property type="term" value="F:proline-tRNA ligase activity"/>
    <property type="evidence" value="ECO:0007669"/>
    <property type="project" value="UniProtKB-UniRule"/>
</dbReference>
<dbReference type="Gene3D" id="3.30.930.10">
    <property type="entry name" value="Bira Bifunctional Protein, Domain 2"/>
    <property type="match status" value="2"/>
</dbReference>
<dbReference type="STRING" id="105559.Nwat_0763"/>
<gene>
    <name evidence="10" type="primary">proS</name>
    <name evidence="12" type="ordered locus">Nwat_0763</name>
</gene>
<dbReference type="InterPro" id="IPR044140">
    <property type="entry name" value="ProRS_anticodon_short"/>
</dbReference>
<dbReference type="SUPFAM" id="SSF55826">
    <property type="entry name" value="YbaK/ProRS associated domain"/>
    <property type="match status" value="1"/>
</dbReference>
<evidence type="ECO:0000256" key="1">
    <source>
        <dbReference type="ARBA" id="ARBA00004496"/>
    </source>
</evidence>
<evidence type="ECO:0000256" key="3">
    <source>
        <dbReference type="ARBA" id="ARBA00022490"/>
    </source>
</evidence>
<dbReference type="NCBIfam" id="TIGR00409">
    <property type="entry name" value="proS_fam_II"/>
    <property type="match status" value="1"/>
</dbReference>
<dbReference type="Pfam" id="PF00587">
    <property type="entry name" value="tRNA-synt_2b"/>
    <property type="match status" value="1"/>
</dbReference>
<dbReference type="CDD" id="cd00779">
    <property type="entry name" value="ProRS_core_prok"/>
    <property type="match status" value="1"/>
</dbReference>
<dbReference type="SUPFAM" id="SSF55681">
    <property type="entry name" value="Class II aaRS and biotin synthetases"/>
    <property type="match status" value="1"/>
</dbReference>
<keyword evidence="5 10" id="KW-0547">Nucleotide-binding</keyword>
<dbReference type="PROSITE" id="PS50862">
    <property type="entry name" value="AA_TRNA_LIGASE_II"/>
    <property type="match status" value="1"/>
</dbReference>
<sequence>MRTSQYLLTTTRETPADAEIISHQLMLRGSFIRRLAAGLYTWLPLGLRVLRKVENIIREEMDKAGAQEVLMPAVQPAELWRETGRWEQYGSELLRFTDRHQRFFCFGPTHEEVITDLIRREIQSYKQLPANFYQIQLKFRDEIRPRFGVMRSREFLMKDAYSFHTDQTSLGQTYHQMYETYSCIFDRIGLTFRAVQADTGMIGGKTSHEFHVLATSGEDAIAFSDKSAYAANVELAVALPPTDKPATPKETLSLIETPGQCTIREISQFLNIPSSRCIKTLLVQGSEGELVALALRGDHELNAVKAQKLPQVANPLQFATPEQVWETCNASIGSIGPKGLEISLIVDHSAAQLADFVCGANMEGKHFTGVNWGRDLPEPTTADIRNVVDGDPSPDGEGTLSIARGIEVGHIFQLGKKYSQAMNATVLDEAGRAINLAMGCYGIGVSRVVAAAIEQNHDEHGIIWPAPIAPFQLALVPINAHKSVRVKEMSDQLYTELQAAGFEVLLDDRQLRPGVIFADMDLIGIPHRLVISERGLENSTVEYKRRQDGKTCVIQLDNFISGLKDQLKTPIPRR</sequence>
<evidence type="ECO:0000256" key="7">
    <source>
        <dbReference type="ARBA" id="ARBA00022917"/>
    </source>
</evidence>
<dbReference type="GO" id="GO:0005829">
    <property type="term" value="C:cytosol"/>
    <property type="evidence" value="ECO:0007669"/>
    <property type="project" value="TreeGrafter"/>
</dbReference>
<dbReference type="InterPro" id="IPR004500">
    <property type="entry name" value="Pro-tRNA-synth_IIa_bac-type"/>
</dbReference>
<keyword evidence="6 10" id="KW-0067">ATP-binding</keyword>
<reference evidence="12 13" key="1">
    <citation type="submission" date="2010-06" db="EMBL/GenBank/DDBJ databases">
        <title>Complete sequence of chromosome of Nitrosococcus watsoni C-113.</title>
        <authorList>
            <consortium name="US DOE Joint Genome Institute"/>
            <person name="Lucas S."/>
            <person name="Copeland A."/>
            <person name="Lapidus A."/>
            <person name="Cheng J.-F."/>
            <person name="Bruce D."/>
            <person name="Goodwin L."/>
            <person name="Pitluck S."/>
            <person name="Malfatti S.A."/>
            <person name="Chain P.S.G."/>
            <person name="Land M."/>
            <person name="Hauser L."/>
            <person name="Kyrpides N."/>
            <person name="Ivanova N."/>
            <person name="Cambell M.A."/>
            <person name="Heidelberg J.F."/>
            <person name="Klotz M.G."/>
            <person name="Woyke T."/>
        </authorList>
    </citation>
    <scope>NUCLEOTIDE SEQUENCE [LARGE SCALE GENOMIC DNA]</scope>
    <source>
        <strain evidence="12 13">C-113</strain>
    </source>
</reference>
<evidence type="ECO:0000256" key="10">
    <source>
        <dbReference type="HAMAP-Rule" id="MF_01569"/>
    </source>
</evidence>
<keyword evidence="13" id="KW-1185">Reference proteome</keyword>
<evidence type="ECO:0000256" key="4">
    <source>
        <dbReference type="ARBA" id="ARBA00022598"/>
    </source>
</evidence>
<dbReference type="eggNOG" id="COG0442">
    <property type="taxonomic scope" value="Bacteria"/>
</dbReference>